<dbReference type="KEGG" id="psq:PUNSTDRAFT_138171"/>
<feature type="compositionally biased region" description="Polar residues" evidence="1">
    <location>
        <begin position="7"/>
        <end position="22"/>
    </location>
</feature>
<evidence type="ECO:0000313" key="2">
    <source>
        <dbReference type="EMBL" id="EIN04985.1"/>
    </source>
</evidence>
<keyword evidence="3" id="KW-1185">Reference proteome</keyword>
<reference evidence="3" key="1">
    <citation type="journal article" date="2012" name="Science">
        <title>The Paleozoic origin of enzymatic lignin decomposition reconstructed from 31 fungal genomes.</title>
        <authorList>
            <person name="Floudas D."/>
            <person name="Binder M."/>
            <person name="Riley R."/>
            <person name="Barry K."/>
            <person name="Blanchette R.A."/>
            <person name="Henrissat B."/>
            <person name="Martinez A.T."/>
            <person name="Otillar R."/>
            <person name="Spatafora J.W."/>
            <person name="Yadav J.S."/>
            <person name="Aerts A."/>
            <person name="Benoit I."/>
            <person name="Boyd A."/>
            <person name="Carlson A."/>
            <person name="Copeland A."/>
            <person name="Coutinho P.M."/>
            <person name="de Vries R.P."/>
            <person name="Ferreira P."/>
            <person name="Findley K."/>
            <person name="Foster B."/>
            <person name="Gaskell J."/>
            <person name="Glotzer D."/>
            <person name="Gorecki P."/>
            <person name="Heitman J."/>
            <person name="Hesse C."/>
            <person name="Hori C."/>
            <person name="Igarashi K."/>
            <person name="Jurgens J.A."/>
            <person name="Kallen N."/>
            <person name="Kersten P."/>
            <person name="Kohler A."/>
            <person name="Kuees U."/>
            <person name="Kumar T.K.A."/>
            <person name="Kuo A."/>
            <person name="LaButti K."/>
            <person name="Larrondo L.F."/>
            <person name="Lindquist E."/>
            <person name="Ling A."/>
            <person name="Lombard V."/>
            <person name="Lucas S."/>
            <person name="Lundell T."/>
            <person name="Martin R."/>
            <person name="McLaughlin D.J."/>
            <person name="Morgenstern I."/>
            <person name="Morin E."/>
            <person name="Murat C."/>
            <person name="Nagy L.G."/>
            <person name="Nolan M."/>
            <person name="Ohm R.A."/>
            <person name="Patyshakuliyeva A."/>
            <person name="Rokas A."/>
            <person name="Ruiz-Duenas F.J."/>
            <person name="Sabat G."/>
            <person name="Salamov A."/>
            <person name="Samejima M."/>
            <person name="Schmutz J."/>
            <person name="Slot J.C."/>
            <person name="St John F."/>
            <person name="Stenlid J."/>
            <person name="Sun H."/>
            <person name="Sun S."/>
            <person name="Syed K."/>
            <person name="Tsang A."/>
            <person name="Wiebenga A."/>
            <person name="Young D."/>
            <person name="Pisabarro A."/>
            <person name="Eastwood D.C."/>
            <person name="Martin F."/>
            <person name="Cullen D."/>
            <person name="Grigoriev I.V."/>
            <person name="Hibbett D.S."/>
        </authorList>
    </citation>
    <scope>NUCLEOTIDE SEQUENCE [LARGE SCALE GENOMIC DNA]</scope>
    <source>
        <strain evidence="3">HHB-11173 SS5</strain>
    </source>
</reference>
<dbReference type="Proteomes" id="UP000054196">
    <property type="component" value="Unassembled WGS sequence"/>
</dbReference>
<dbReference type="HOGENOM" id="CLU_1556049_0_0_1"/>
<proteinExistence type="predicted"/>
<gene>
    <name evidence="2" type="ORF">PUNSTDRAFT_138171</name>
</gene>
<dbReference type="GeneID" id="18880010"/>
<organism evidence="2 3">
    <name type="scientific">Punctularia strigosozonata (strain HHB-11173)</name>
    <name type="common">White-rot fungus</name>
    <dbReference type="NCBI Taxonomy" id="741275"/>
    <lineage>
        <taxon>Eukaryota</taxon>
        <taxon>Fungi</taxon>
        <taxon>Dikarya</taxon>
        <taxon>Basidiomycota</taxon>
        <taxon>Agaricomycotina</taxon>
        <taxon>Agaricomycetes</taxon>
        <taxon>Corticiales</taxon>
        <taxon>Punctulariaceae</taxon>
        <taxon>Punctularia</taxon>
    </lineage>
</organism>
<feature type="region of interest" description="Disordered" evidence="1">
    <location>
        <begin position="1"/>
        <end position="65"/>
    </location>
</feature>
<evidence type="ECO:0000256" key="1">
    <source>
        <dbReference type="SAM" id="MobiDB-lite"/>
    </source>
</evidence>
<accession>R7S3K1</accession>
<feature type="compositionally biased region" description="Polar residues" evidence="1">
    <location>
        <begin position="50"/>
        <end position="63"/>
    </location>
</feature>
<name>R7S3K1_PUNST</name>
<dbReference type="RefSeq" id="XP_007387908.1">
    <property type="nucleotide sequence ID" value="XM_007387846.1"/>
</dbReference>
<feature type="compositionally biased region" description="Low complexity" evidence="1">
    <location>
        <begin position="27"/>
        <end position="38"/>
    </location>
</feature>
<evidence type="ECO:0000313" key="3">
    <source>
        <dbReference type="Proteomes" id="UP000054196"/>
    </source>
</evidence>
<protein>
    <submittedName>
        <fullName evidence="2">Uncharacterized protein</fullName>
    </submittedName>
</protein>
<dbReference type="AlphaFoldDB" id="R7S3K1"/>
<sequence length="172" mass="18023">MDASLEDTPSASQDDTLPSPSTLHRCASSSAVSESTSATKRKGKAKATEPKSSIADTAPSPSAMNEARLLHPGDAAAKASVPILLHDLTIATRLTDAHGEIAALCGEIVNYTQILDDVKTAIPSSSRSLPTDSSPDLASVLPLHADPRLLPDVACCYARVCRSLYVVRGRFV</sequence>
<dbReference type="EMBL" id="JH687552">
    <property type="protein sequence ID" value="EIN04985.1"/>
    <property type="molecule type" value="Genomic_DNA"/>
</dbReference>